<name>A0A3S0HQH8_9GAMM</name>
<comment type="caution">
    <text evidence="1">The sequence shown here is derived from an EMBL/GenBank/DDBJ whole genome shotgun (WGS) entry which is preliminary data.</text>
</comment>
<sequence>MSAEELEALDHRAFDVIGAIPRHNHDPRAGIYVVLKEEPPYAHRLLVEVDDPDCLIALSELRRRLDL</sequence>
<keyword evidence="2" id="KW-1185">Reference proteome</keyword>
<dbReference type="Proteomes" id="UP000267400">
    <property type="component" value="Unassembled WGS sequence"/>
</dbReference>
<organism evidence="1 2">
    <name type="scientific">Halomonas nitroreducens</name>
    <dbReference type="NCBI Taxonomy" id="447425"/>
    <lineage>
        <taxon>Bacteria</taxon>
        <taxon>Pseudomonadati</taxon>
        <taxon>Pseudomonadota</taxon>
        <taxon>Gammaproteobacteria</taxon>
        <taxon>Oceanospirillales</taxon>
        <taxon>Halomonadaceae</taxon>
        <taxon>Halomonas</taxon>
    </lineage>
</organism>
<reference evidence="1 2" key="1">
    <citation type="submission" date="2018-12" db="EMBL/GenBank/DDBJ databases">
        <authorList>
            <person name="Yu L."/>
        </authorList>
    </citation>
    <scope>NUCLEOTIDE SEQUENCE [LARGE SCALE GENOMIC DNA]</scope>
    <source>
        <strain evidence="1 2">11S</strain>
    </source>
</reference>
<dbReference type="RefSeq" id="WP_126487017.1">
    <property type="nucleotide sequence ID" value="NZ_RXNS01000030.1"/>
</dbReference>
<evidence type="ECO:0000313" key="1">
    <source>
        <dbReference type="EMBL" id="RTQ97668.1"/>
    </source>
</evidence>
<proteinExistence type="predicted"/>
<evidence type="ECO:0000313" key="2">
    <source>
        <dbReference type="Proteomes" id="UP000267400"/>
    </source>
</evidence>
<accession>A0A3S0HQH8</accession>
<gene>
    <name evidence="1" type="ORF">EKG36_19865</name>
</gene>
<dbReference type="EMBL" id="RXNS01000030">
    <property type="protein sequence ID" value="RTQ97668.1"/>
    <property type="molecule type" value="Genomic_DNA"/>
</dbReference>
<dbReference type="AlphaFoldDB" id="A0A3S0HQH8"/>
<dbReference type="OrthoDB" id="6176301at2"/>
<protein>
    <submittedName>
        <fullName evidence="1">Uncharacterized protein</fullName>
    </submittedName>
</protein>